<keyword evidence="11" id="KW-0411">Iron-sulfur</keyword>
<name>A0AAU7X4H5_9HYPH</name>
<dbReference type="PROSITE" id="PS00595">
    <property type="entry name" value="AA_TRANSFER_CLASS_5"/>
    <property type="match status" value="1"/>
</dbReference>
<proteinExistence type="inferred from homology"/>
<dbReference type="InterPro" id="IPR016454">
    <property type="entry name" value="Cysteine_dSase"/>
</dbReference>
<protein>
    <recommendedName>
        <fullName evidence="5">Cysteine desulfurase</fullName>
        <ecNumber evidence="4">2.8.1.7</ecNumber>
    </recommendedName>
</protein>
<dbReference type="InterPro" id="IPR015422">
    <property type="entry name" value="PyrdxlP-dep_Trfase_small"/>
</dbReference>
<dbReference type="GO" id="GO:0046872">
    <property type="term" value="F:metal ion binding"/>
    <property type="evidence" value="ECO:0007669"/>
    <property type="project" value="UniProtKB-KW"/>
</dbReference>
<dbReference type="EC" id="2.8.1.7" evidence="4"/>
<dbReference type="Gene3D" id="3.40.640.10">
    <property type="entry name" value="Type I PLP-dependent aspartate aminotransferase-like (Major domain)"/>
    <property type="match status" value="1"/>
</dbReference>
<dbReference type="AlphaFoldDB" id="A0AAU7X4H5"/>
<dbReference type="InterPro" id="IPR000192">
    <property type="entry name" value="Aminotrans_V_dom"/>
</dbReference>
<comment type="cofactor">
    <cofactor evidence="1 13">
        <name>pyridoxal 5'-phosphate</name>
        <dbReference type="ChEBI" id="CHEBI:597326"/>
    </cofactor>
</comment>
<dbReference type="PANTHER" id="PTHR11601:SF34">
    <property type="entry name" value="CYSTEINE DESULFURASE"/>
    <property type="match status" value="1"/>
</dbReference>
<evidence type="ECO:0000256" key="6">
    <source>
        <dbReference type="ARBA" id="ARBA00022679"/>
    </source>
</evidence>
<dbReference type="Pfam" id="PF00266">
    <property type="entry name" value="Aminotran_5"/>
    <property type="match status" value="1"/>
</dbReference>
<comment type="similarity">
    <text evidence="3">Belongs to the class-V pyridoxal-phosphate-dependent aminotransferase family. NifS/IscS subfamily.</text>
</comment>
<evidence type="ECO:0000256" key="9">
    <source>
        <dbReference type="ARBA" id="ARBA00022898"/>
    </source>
</evidence>
<organism evidence="15">
    <name type="scientific">Methyloraptor flagellatus</name>
    <dbReference type="NCBI Taxonomy" id="3162530"/>
    <lineage>
        <taxon>Bacteria</taxon>
        <taxon>Pseudomonadati</taxon>
        <taxon>Pseudomonadota</taxon>
        <taxon>Alphaproteobacteria</taxon>
        <taxon>Hyphomicrobiales</taxon>
        <taxon>Ancalomicrobiaceae</taxon>
        <taxon>Methyloraptor</taxon>
    </lineage>
</organism>
<dbReference type="KEGG" id="mflg:ABS361_12010"/>
<accession>A0AAU7X4H5</accession>
<evidence type="ECO:0000256" key="2">
    <source>
        <dbReference type="ARBA" id="ARBA00003120"/>
    </source>
</evidence>
<evidence type="ECO:0000256" key="10">
    <source>
        <dbReference type="ARBA" id="ARBA00023004"/>
    </source>
</evidence>
<evidence type="ECO:0000256" key="4">
    <source>
        <dbReference type="ARBA" id="ARBA00012239"/>
    </source>
</evidence>
<keyword evidence="10" id="KW-0408">Iron</keyword>
<dbReference type="EMBL" id="CP158568">
    <property type="protein sequence ID" value="XBY42843.1"/>
    <property type="molecule type" value="Genomic_DNA"/>
</dbReference>
<sequence>MTDRPNRRPVFLDHHSTTPVDPRVFEAMRPYFLQAYGNPHSADHAYGWEAERAVEQARRAVAALTGARPAEIVFTSGATESNNLALRGAAAELPEGRRHIVTSAIEHPCVVAVTEHLEAQGFAVTRVRPEPNGVIDPARVEAALRPETGLVSLIAANHEIGTVQPLEAIGALTRPRGIVFHTDAAQAAGKVPLDVEAAGLDLVSLSAHKLYGPKGIGALYVRRRPGFSIAPLILGGGQEKGLRSGTLPTPLVVGFGAAAAIARAERDTEAARLGGLRDRLVARLTASGLAFAINGSLDRRLPQNLDIRFGEIAAIDLLQLLKDDIAISAGSACASATLAPSATLLAIGLNEAQALASVRIGLGRFTTEAEIDLAAAALIAAVRRFDVPSPFSHNSATPA</sequence>
<comment type="catalytic activity">
    <reaction evidence="12">
        <text>(sulfur carrier)-H + L-cysteine = (sulfur carrier)-SH + L-alanine</text>
        <dbReference type="Rhea" id="RHEA:43892"/>
        <dbReference type="Rhea" id="RHEA-COMP:14737"/>
        <dbReference type="Rhea" id="RHEA-COMP:14739"/>
        <dbReference type="ChEBI" id="CHEBI:29917"/>
        <dbReference type="ChEBI" id="CHEBI:35235"/>
        <dbReference type="ChEBI" id="CHEBI:57972"/>
        <dbReference type="ChEBI" id="CHEBI:64428"/>
        <dbReference type="EC" id="2.8.1.7"/>
    </reaction>
</comment>
<dbReference type="Gene3D" id="3.90.1150.10">
    <property type="entry name" value="Aspartate Aminotransferase, domain 1"/>
    <property type="match status" value="1"/>
</dbReference>
<evidence type="ECO:0000256" key="1">
    <source>
        <dbReference type="ARBA" id="ARBA00001933"/>
    </source>
</evidence>
<feature type="domain" description="Aminotransferase class V" evidence="14">
    <location>
        <begin position="10"/>
        <end position="372"/>
    </location>
</feature>
<dbReference type="GO" id="GO:0031071">
    <property type="term" value="F:cysteine desulfurase activity"/>
    <property type="evidence" value="ECO:0007669"/>
    <property type="project" value="UniProtKB-EC"/>
</dbReference>
<evidence type="ECO:0000259" key="14">
    <source>
        <dbReference type="Pfam" id="PF00266"/>
    </source>
</evidence>
<evidence type="ECO:0000256" key="5">
    <source>
        <dbReference type="ARBA" id="ARBA00013558"/>
    </source>
</evidence>
<evidence type="ECO:0000313" key="15">
    <source>
        <dbReference type="EMBL" id="XBY42843.1"/>
    </source>
</evidence>
<dbReference type="InterPro" id="IPR020578">
    <property type="entry name" value="Aminotrans_V_PyrdxlP_BS"/>
</dbReference>
<comment type="function">
    <text evidence="2">Catalyzes the removal of elemental sulfur atoms from cysteine to produce alanine. Seems to participate in the biosynthesis of the nitrogenase metalloclusters by providing the inorganic sulfur required for the Fe-S core formation.</text>
</comment>
<evidence type="ECO:0000256" key="13">
    <source>
        <dbReference type="RuleBase" id="RU004504"/>
    </source>
</evidence>
<dbReference type="GO" id="GO:0051537">
    <property type="term" value="F:2 iron, 2 sulfur cluster binding"/>
    <property type="evidence" value="ECO:0007669"/>
    <property type="project" value="UniProtKB-KW"/>
</dbReference>
<dbReference type="InterPro" id="IPR015424">
    <property type="entry name" value="PyrdxlP-dep_Trfase"/>
</dbReference>
<dbReference type="PANTHER" id="PTHR11601">
    <property type="entry name" value="CYSTEINE DESULFURYLASE FAMILY MEMBER"/>
    <property type="match status" value="1"/>
</dbReference>
<keyword evidence="7" id="KW-0001">2Fe-2S</keyword>
<evidence type="ECO:0000256" key="7">
    <source>
        <dbReference type="ARBA" id="ARBA00022714"/>
    </source>
</evidence>
<evidence type="ECO:0000256" key="12">
    <source>
        <dbReference type="ARBA" id="ARBA00050776"/>
    </source>
</evidence>
<keyword evidence="6" id="KW-0808">Transferase</keyword>
<evidence type="ECO:0000256" key="11">
    <source>
        <dbReference type="ARBA" id="ARBA00023014"/>
    </source>
</evidence>
<keyword evidence="9" id="KW-0663">Pyridoxal phosphate</keyword>
<dbReference type="FunFam" id="3.40.640.10:FF:000003">
    <property type="entry name" value="Cysteine desulfurase IscS"/>
    <property type="match status" value="1"/>
</dbReference>
<dbReference type="InterPro" id="IPR015421">
    <property type="entry name" value="PyrdxlP-dep_Trfase_major"/>
</dbReference>
<evidence type="ECO:0000256" key="8">
    <source>
        <dbReference type="ARBA" id="ARBA00022723"/>
    </source>
</evidence>
<dbReference type="RefSeq" id="WP_407047944.1">
    <property type="nucleotide sequence ID" value="NZ_CP158568.1"/>
</dbReference>
<dbReference type="SUPFAM" id="SSF53383">
    <property type="entry name" value="PLP-dependent transferases"/>
    <property type="match status" value="1"/>
</dbReference>
<keyword evidence="8" id="KW-0479">Metal-binding</keyword>
<evidence type="ECO:0000256" key="3">
    <source>
        <dbReference type="ARBA" id="ARBA00006490"/>
    </source>
</evidence>
<dbReference type="PIRSF" id="PIRSF005572">
    <property type="entry name" value="NifS"/>
    <property type="match status" value="1"/>
</dbReference>
<reference evidence="15" key="1">
    <citation type="submission" date="2024-06" db="EMBL/GenBank/DDBJ databases">
        <title>Methylostella associata gen. nov., sp. nov., a novel Ancalomicrobiaceae-affiliated facultatively methylotrophic bacteria that feed on methanotrophs of the genus Methylococcus.</title>
        <authorList>
            <person name="Saltykova V."/>
            <person name="Danilova O.V."/>
            <person name="Oshkin I.Y."/>
            <person name="Belova S.E."/>
            <person name="Pimenov N.V."/>
            <person name="Dedysh S.N."/>
        </authorList>
    </citation>
    <scope>NUCLEOTIDE SEQUENCE</scope>
    <source>
        <strain evidence="15">S20</strain>
    </source>
</reference>
<gene>
    <name evidence="15" type="ORF">ABS361_12010</name>
</gene>